<dbReference type="AlphaFoldDB" id="A0A9D2I9T9"/>
<organism evidence="2 3">
    <name type="scientific">Candidatus Eisenbergiella merdipullorum</name>
    <dbReference type="NCBI Taxonomy" id="2838553"/>
    <lineage>
        <taxon>Bacteria</taxon>
        <taxon>Bacillati</taxon>
        <taxon>Bacillota</taxon>
        <taxon>Clostridia</taxon>
        <taxon>Lachnospirales</taxon>
        <taxon>Lachnospiraceae</taxon>
        <taxon>Eisenbergiella</taxon>
    </lineage>
</organism>
<dbReference type="PANTHER" id="PTHR37834">
    <property type="entry name" value="GDSL-LIKE LIPASE/ACYLHYDROLASE DOMAIN PROTEIN (AFU_ORTHOLOGUE AFUA_2G00620)"/>
    <property type="match status" value="1"/>
</dbReference>
<feature type="domain" description="SGNH hydrolase-type esterase" evidence="1">
    <location>
        <begin position="130"/>
        <end position="327"/>
    </location>
</feature>
<dbReference type="Proteomes" id="UP000886858">
    <property type="component" value="Unassembled WGS sequence"/>
</dbReference>
<proteinExistence type="predicted"/>
<dbReference type="Gene3D" id="2.60.120.260">
    <property type="entry name" value="Galactose-binding domain-like"/>
    <property type="match status" value="1"/>
</dbReference>
<reference evidence="2" key="1">
    <citation type="journal article" date="2021" name="PeerJ">
        <title>Extensive microbial diversity within the chicken gut microbiome revealed by metagenomics and culture.</title>
        <authorList>
            <person name="Gilroy R."/>
            <person name="Ravi A."/>
            <person name="Getino M."/>
            <person name="Pursley I."/>
            <person name="Horton D.L."/>
            <person name="Alikhan N.F."/>
            <person name="Baker D."/>
            <person name="Gharbi K."/>
            <person name="Hall N."/>
            <person name="Watson M."/>
            <person name="Adriaenssens E.M."/>
            <person name="Foster-Nyarko E."/>
            <person name="Jarju S."/>
            <person name="Secka A."/>
            <person name="Antonio M."/>
            <person name="Oren A."/>
            <person name="Chaudhuri R.R."/>
            <person name="La Ragione R."/>
            <person name="Hildebrand F."/>
            <person name="Pallen M.J."/>
        </authorList>
    </citation>
    <scope>NUCLEOTIDE SEQUENCE</scope>
    <source>
        <strain evidence="2">CHK179-7159</strain>
    </source>
</reference>
<dbReference type="InterPro" id="IPR036514">
    <property type="entry name" value="SGNH_hydro_sf"/>
</dbReference>
<evidence type="ECO:0000313" key="2">
    <source>
        <dbReference type="EMBL" id="HJA94747.1"/>
    </source>
</evidence>
<protein>
    <submittedName>
        <fullName evidence="2">GDSL family lipase</fullName>
    </submittedName>
</protein>
<reference evidence="2" key="2">
    <citation type="submission" date="2021-04" db="EMBL/GenBank/DDBJ databases">
        <authorList>
            <person name="Gilroy R."/>
        </authorList>
    </citation>
    <scope>NUCLEOTIDE SEQUENCE</scope>
    <source>
        <strain evidence="2">CHK179-7159</strain>
    </source>
</reference>
<sequence length="365" mass="41344">MVHYLPTEPEILILGRTRKKNPLPLFWTASGLEFRTDGSELWFELESDYESMEEWIRIEVDGFCLQRLIVPKGRSRLCAFRGFPKGTRRTVRLLKEVQPMLDERRYLLVHGLECDGKLYPPLPKKCRIEFVGDSLSAGVGLAGAPSLVDAGAAVYGLDGNYALLTAEYFQADFRILAKCGWGAYCSCDNDLVHIMPKYYEQVCGVLTGEHNRELGAFEENDFSGWQPDLVVINLGSNDGFAVDRPAWTDPETGFSQRMVSCPYGGLEEQSALRFEAAVKDFLKKLRRLNPNACLLWAYGMCEHRMSPYLEAAVRDYRKESGDEKADFLLLPATNPLWVGSENHPGKKEHELAAKVLIERVKEYEI</sequence>
<evidence type="ECO:0000313" key="3">
    <source>
        <dbReference type="Proteomes" id="UP000886858"/>
    </source>
</evidence>
<comment type="caution">
    <text evidence="2">The sequence shown here is derived from an EMBL/GenBank/DDBJ whole genome shotgun (WGS) entry which is preliminary data.</text>
</comment>
<dbReference type="EMBL" id="DWYY01000199">
    <property type="protein sequence ID" value="HJA94747.1"/>
    <property type="molecule type" value="Genomic_DNA"/>
</dbReference>
<name>A0A9D2I9T9_9FIRM</name>
<dbReference type="Pfam" id="PF13472">
    <property type="entry name" value="Lipase_GDSL_2"/>
    <property type="match status" value="1"/>
</dbReference>
<dbReference type="Gene3D" id="3.40.50.1110">
    <property type="entry name" value="SGNH hydrolase"/>
    <property type="match status" value="1"/>
</dbReference>
<dbReference type="InterPro" id="IPR013830">
    <property type="entry name" value="SGNH_hydro"/>
</dbReference>
<dbReference type="SUPFAM" id="SSF52266">
    <property type="entry name" value="SGNH hydrolase"/>
    <property type="match status" value="1"/>
</dbReference>
<gene>
    <name evidence="2" type="ORF">H9717_16800</name>
</gene>
<dbReference type="InterPro" id="IPR052762">
    <property type="entry name" value="PCW_deacetylase/CE"/>
</dbReference>
<evidence type="ECO:0000259" key="1">
    <source>
        <dbReference type="Pfam" id="PF13472"/>
    </source>
</evidence>
<dbReference type="PANTHER" id="PTHR37834:SF2">
    <property type="entry name" value="ESTERASE, SGNH HYDROLASE-TYPE"/>
    <property type="match status" value="1"/>
</dbReference>
<accession>A0A9D2I9T9</accession>